<dbReference type="Gene3D" id="3.30.420.10">
    <property type="entry name" value="Ribonuclease H-like superfamily/Ribonuclease H"/>
    <property type="match status" value="1"/>
</dbReference>
<dbReference type="InterPro" id="IPR001584">
    <property type="entry name" value="Integrase_cat-core"/>
</dbReference>
<dbReference type="PANTHER" id="PTHR42648">
    <property type="entry name" value="TRANSPOSASE, PUTATIVE-RELATED"/>
    <property type="match status" value="1"/>
</dbReference>
<dbReference type="InterPro" id="IPR036397">
    <property type="entry name" value="RNaseH_sf"/>
</dbReference>
<accession>A0A9P1E9V2</accession>
<evidence type="ECO:0000313" key="3">
    <source>
        <dbReference type="Proteomes" id="UP001152484"/>
    </source>
</evidence>
<dbReference type="Proteomes" id="UP001152484">
    <property type="component" value="Unassembled WGS sequence"/>
</dbReference>
<proteinExistence type="predicted"/>
<dbReference type="GO" id="GO:0003676">
    <property type="term" value="F:nucleic acid binding"/>
    <property type="evidence" value="ECO:0007669"/>
    <property type="project" value="InterPro"/>
</dbReference>
<dbReference type="InterPro" id="IPR039537">
    <property type="entry name" value="Retrotran_Ty1/copia-like"/>
</dbReference>
<dbReference type="EMBL" id="CAMAPE010000025">
    <property type="protein sequence ID" value="CAH9091030.1"/>
    <property type="molecule type" value="Genomic_DNA"/>
</dbReference>
<comment type="caution">
    <text evidence="2">The sequence shown here is derived from an EMBL/GenBank/DDBJ whole genome shotgun (WGS) entry which is preliminary data.</text>
</comment>
<dbReference type="InterPro" id="IPR012337">
    <property type="entry name" value="RNaseH-like_sf"/>
</dbReference>
<protein>
    <recommendedName>
        <fullName evidence="1">Integrase catalytic domain-containing protein</fullName>
    </recommendedName>
</protein>
<dbReference type="PANTHER" id="PTHR42648:SF21">
    <property type="entry name" value="CYSTEINE-RICH RLK (RECEPTOR-LIKE PROTEIN KINASE) 8"/>
    <property type="match status" value="1"/>
</dbReference>
<evidence type="ECO:0000259" key="1">
    <source>
        <dbReference type="PROSITE" id="PS50994"/>
    </source>
</evidence>
<gene>
    <name evidence="2" type="ORF">CEURO_LOCUS11467</name>
</gene>
<organism evidence="2 3">
    <name type="scientific">Cuscuta europaea</name>
    <name type="common">European dodder</name>
    <dbReference type="NCBI Taxonomy" id="41803"/>
    <lineage>
        <taxon>Eukaryota</taxon>
        <taxon>Viridiplantae</taxon>
        <taxon>Streptophyta</taxon>
        <taxon>Embryophyta</taxon>
        <taxon>Tracheophyta</taxon>
        <taxon>Spermatophyta</taxon>
        <taxon>Magnoliopsida</taxon>
        <taxon>eudicotyledons</taxon>
        <taxon>Gunneridae</taxon>
        <taxon>Pentapetalae</taxon>
        <taxon>asterids</taxon>
        <taxon>lamiids</taxon>
        <taxon>Solanales</taxon>
        <taxon>Convolvulaceae</taxon>
        <taxon>Cuscuteae</taxon>
        <taxon>Cuscuta</taxon>
        <taxon>Cuscuta subgen. Cuscuta</taxon>
    </lineage>
</organism>
<name>A0A9P1E9V2_CUSEU</name>
<dbReference type="SUPFAM" id="SSF53098">
    <property type="entry name" value="Ribonuclease H-like"/>
    <property type="match status" value="1"/>
</dbReference>
<dbReference type="AlphaFoldDB" id="A0A9P1E9V2"/>
<dbReference type="PROSITE" id="PS50994">
    <property type="entry name" value="INTEGRASE"/>
    <property type="match status" value="1"/>
</dbReference>
<reference evidence="2" key="1">
    <citation type="submission" date="2022-07" db="EMBL/GenBank/DDBJ databases">
        <authorList>
            <person name="Macas J."/>
            <person name="Novak P."/>
            <person name="Neumann P."/>
        </authorList>
    </citation>
    <scope>NUCLEOTIDE SEQUENCE</scope>
</reference>
<evidence type="ECO:0000313" key="2">
    <source>
        <dbReference type="EMBL" id="CAH9091030.1"/>
    </source>
</evidence>
<dbReference type="OrthoDB" id="1751476at2759"/>
<dbReference type="GO" id="GO:0015074">
    <property type="term" value="P:DNA integration"/>
    <property type="evidence" value="ECO:0007669"/>
    <property type="project" value="InterPro"/>
</dbReference>
<feature type="domain" description="Integrase catalytic" evidence="1">
    <location>
        <begin position="45"/>
        <end position="140"/>
    </location>
</feature>
<keyword evidence="3" id="KW-1185">Reference proteome</keyword>
<sequence length="178" mass="20572">MMMRKKVKRVPIMQGCVFWLIPTRNPTKRVSRKVAHQTWLQLIKIRSDHGTEFDNSLFDAFCKERGIDHNFSAPRTPQQNGVVERKNRTLEDMTRTMLISCGLARNFWAEAINTTCYIINRDMSHPLLGKTSYELLKGRKPNISHLRTFGCKCFADNNGKDNIGKFDARSDEAVFLGY</sequence>